<gene>
    <name evidence="3" type="ORF">MGAL_10B025086</name>
</gene>
<sequence>MSRQIFLSWDDDLDLNILYGEYTDTDPILCNPQKGQGIDKSLSADGTATDGYKCPDCDKILKSISGFRGHTSRQHGKQLKATDHKTNKPDVLVHVQEKENTHSSTPQISIDEIFPNAYQSTFKALEDDPMIALFRSTDVLPIRQVSKHKPKVEELFFIAFCAILKDNASITIEDDRETIFPSFPRICLRETLQTVKKDRGGLKFPTDKFYFLVRHVEIIERQCVNLDNLCASSLCKDSLKEKILDAFMVKHYASQLFPASDNTWCFMEDIVNVFLTVRGNAVSKLHRRKLAKSNKQNAKKPSKPSNSLRQVLKSKVTN</sequence>
<dbReference type="PROSITE" id="PS00028">
    <property type="entry name" value="ZINC_FINGER_C2H2_1"/>
    <property type="match status" value="1"/>
</dbReference>
<feature type="compositionally biased region" description="Basic residues" evidence="1">
    <location>
        <begin position="288"/>
        <end position="302"/>
    </location>
</feature>
<feature type="compositionally biased region" description="Polar residues" evidence="1">
    <location>
        <begin position="303"/>
        <end position="318"/>
    </location>
</feature>
<name>A0A8B6DKD3_MYTGA</name>
<feature type="domain" description="C2H2-type" evidence="2">
    <location>
        <begin position="54"/>
        <end position="75"/>
    </location>
</feature>
<accession>A0A8B6DKD3</accession>
<evidence type="ECO:0000313" key="3">
    <source>
        <dbReference type="EMBL" id="VDI20996.1"/>
    </source>
</evidence>
<dbReference type="Proteomes" id="UP000596742">
    <property type="component" value="Unassembled WGS sequence"/>
</dbReference>
<dbReference type="InterPro" id="IPR013087">
    <property type="entry name" value="Znf_C2H2_type"/>
</dbReference>
<evidence type="ECO:0000256" key="1">
    <source>
        <dbReference type="SAM" id="MobiDB-lite"/>
    </source>
</evidence>
<protein>
    <recommendedName>
        <fullName evidence="2">C2H2-type domain-containing protein</fullName>
    </recommendedName>
</protein>
<dbReference type="EMBL" id="UYJE01003629">
    <property type="protein sequence ID" value="VDI20996.1"/>
    <property type="molecule type" value="Genomic_DNA"/>
</dbReference>
<evidence type="ECO:0000259" key="2">
    <source>
        <dbReference type="PROSITE" id="PS00028"/>
    </source>
</evidence>
<organism evidence="3 4">
    <name type="scientific">Mytilus galloprovincialis</name>
    <name type="common">Mediterranean mussel</name>
    <dbReference type="NCBI Taxonomy" id="29158"/>
    <lineage>
        <taxon>Eukaryota</taxon>
        <taxon>Metazoa</taxon>
        <taxon>Spiralia</taxon>
        <taxon>Lophotrochozoa</taxon>
        <taxon>Mollusca</taxon>
        <taxon>Bivalvia</taxon>
        <taxon>Autobranchia</taxon>
        <taxon>Pteriomorphia</taxon>
        <taxon>Mytilida</taxon>
        <taxon>Mytiloidea</taxon>
        <taxon>Mytilidae</taxon>
        <taxon>Mytilinae</taxon>
        <taxon>Mytilus</taxon>
    </lineage>
</organism>
<proteinExistence type="predicted"/>
<dbReference type="OrthoDB" id="6058136at2759"/>
<dbReference type="AlphaFoldDB" id="A0A8B6DKD3"/>
<reference evidence="3" key="1">
    <citation type="submission" date="2018-11" db="EMBL/GenBank/DDBJ databases">
        <authorList>
            <person name="Alioto T."/>
            <person name="Alioto T."/>
        </authorList>
    </citation>
    <scope>NUCLEOTIDE SEQUENCE</scope>
</reference>
<comment type="caution">
    <text evidence="3">The sequence shown here is derived from an EMBL/GenBank/DDBJ whole genome shotgun (WGS) entry which is preliminary data.</text>
</comment>
<feature type="region of interest" description="Disordered" evidence="1">
    <location>
        <begin position="288"/>
        <end position="318"/>
    </location>
</feature>
<evidence type="ECO:0000313" key="4">
    <source>
        <dbReference type="Proteomes" id="UP000596742"/>
    </source>
</evidence>
<keyword evidence="4" id="KW-1185">Reference proteome</keyword>